<proteinExistence type="predicted"/>
<dbReference type="Gene3D" id="3.40.50.300">
    <property type="entry name" value="P-loop containing nucleotide triphosphate hydrolases"/>
    <property type="match status" value="1"/>
</dbReference>
<dbReference type="Pfam" id="PF09140">
    <property type="entry name" value="MipZ"/>
    <property type="match status" value="1"/>
</dbReference>
<dbReference type="PANTHER" id="PTHR13696">
    <property type="entry name" value="P-LOOP CONTAINING NUCLEOSIDE TRIPHOSPHATE HYDROLASE"/>
    <property type="match status" value="1"/>
</dbReference>
<dbReference type="CDD" id="cd02042">
    <property type="entry name" value="ParAB_family"/>
    <property type="match status" value="1"/>
</dbReference>
<protein>
    <submittedName>
        <fullName evidence="1">ATPases involved in chromosome partitioning</fullName>
    </submittedName>
</protein>
<name>A0A484H5S1_9ZZZZ</name>
<dbReference type="SUPFAM" id="SSF52540">
    <property type="entry name" value="P-loop containing nucleoside triphosphate hydrolases"/>
    <property type="match status" value="1"/>
</dbReference>
<gene>
    <name evidence="1" type="ORF">RIEGSTA812A_PEG_164</name>
</gene>
<organism evidence="1">
    <name type="scientific">invertebrate metagenome</name>
    <dbReference type="NCBI Taxonomy" id="1711999"/>
    <lineage>
        <taxon>unclassified sequences</taxon>
        <taxon>metagenomes</taxon>
        <taxon>organismal metagenomes</taxon>
    </lineage>
</organism>
<accession>A0A484H5S1</accession>
<dbReference type="InterPro" id="IPR015223">
    <property type="entry name" value="MipZ"/>
</dbReference>
<sequence length="290" mass="32219">MTQGAYIIVVGNEKGGTGKSTIAMHVMVNLMNKGLRVGSIDLDARQATLTRYVENRRLFITQQHLTLPMPVHESVVASDPYATGMALEEDLQCLDDCVNRLRASCNIIVIDTPGSDHYLSRLGHTYADTLLTPLNDSLIDLDVLARVNPKTMRVSGPSHYAEMVWQIRKQRAIDDGESIAWVVTRNRLSQISTRNKRDIDHLLAELARRVGFRLVSGLSERVIYREMFLRGLTLLDLREGGVGVALNMSHVAARQELRALVDALSLPLLVDSTDKTSSNCNSQKNTPLKS</sequence>
<dbReference type="PANTHER" id="PTHR13696:SF96">
    <property type="entry name" value="COBQ_COBB_MIND_PARA NUCLEOTIDE BINDING DOMAIN-CONTAINING PROTEIN"/>
    <property type="match status" value="1"/>
</dbReference>
<dbReference type="InterPro" id="IPR027417">
    <property type="entry name" value="P-loop_NTPase"/>
</dbReference>
<dbReference type="InterPro" id="IPR050678">
    <property type="entry name" value="DNA_Partitioning_ATPase"/>
</dbReference>
<dbReference type="EMBL" id="LR026963">
    <property type="protein sequence ID" value="VBB68691.1"/>
    <property type="molecule type" value="Genomic_DNA"/>
</dbReference>
<dbReference type="AlphaFoldDB" id="A0A484H5S1"/>
<reference evidence="1" key="1">
    <citation type="submission" date="2018-10" db="EMBL/GenBank/DDBJ databases">
        <authorList>
            <person name="Gruber-Vodicka H."/>
            <person name="Jaeckle O."/>
        </authorList>
    </citation>
    <scope>NUCLEOTIDE SEQUENCE</scope>
</reference>
<evidence type="ECO:0000313" key="1">
    <source>
        <dbReference type="EMBL" id="VBB68691.1"/>
    </source>
</evidence>